<gene>
    <name evidence="3" type="ORF">GCM10011410_18330</name>
</gene>
<name>A0A916XEJ7_9ACTN</name>
<keyword evidence="1" id="KW-1133">Transmembrane helix</keyword>
<evidence type="ECO:0000256" key="1">
    <source>
        <dbReference type="SAM" id="Phobius"/>
    </source>
</evidence>
<dbReference type="InterPro" id="IPR005182">
    <property type="entry name" value="YdbS-like_PH"/>
</dbReference>
<organism evidence="3 4">
    <name type="scientific">Hoyosella rhizosphaerae</name>
    <dbReference type="NCBI Taxonomy" id="1755582"/>
    <lineage>
        <taxon>Bacteria</taxon>
        <taxon>Bacillati</taxon>
        <taxon>Actinomycetota</taxon>
        <taxon>Actinomycetes</taxon>
        <taxon>Mycobacteriales</taxon>
        <taxon>Hoyosellaceae</taxon>
        <taxon>Hoyosella</taxon>
    </lineage>
</organism>
<keyword evidence="1" id="KW-0472">Membrane</keyword>
<keyword evidence="4" id="KW-1185">Reference proteome</keyword>
<dbReference type="PANTHER" id="PTHR37938">
    <property type="entry name" value="BLL0215 PROTEIN"/>
    <property type="match status" value="1"/>
</dbReference>
<dbReference type="EMBL" id="BMJH01000002">
    <property type="protein sequence ID" value="GGC66112.1"/>
    <property type="molecule type" value="Genomic_DNA"/>
</dbReference>
<keyword evidence="1" id="KW-0812">Transmembrane</keyword>
<evidence type="ECO:0000259" key="2">
    <source>
        <dbReference type="Pfam" id="PF03703"/>
    </source>
</evidence>
<sequence>MYRHPHWKMLIGPIIVVIFATGIAGVLIGALEANAPGGAREVGMLAVVCVWALVVSRRFVRPYVSWWRTALVITTHRIAIREGLFKRRGFDIPLQRVAGVRYKRGMLDRIAHTGTLCIAPIGEPPFEFAHVPEAKLTHAVLYHQIFGNTPAPRQRKFFGLVKAR</sequence>
<proteinExistence type="predicted"/>
<comment type="caution">
    <text evidence="3">The sequence shown here is derived from an EMBL/GenBank/DDBJ whole genome shotgun (WGS) entry which is preliminary data.</text>
</comment>
<evidence type="ECO:0000313" key="4">
    <source>
        <dbReference type="Proteomes" id="UP000641514"/>
    </source>
</evidence>
<dbReference type="PANTHER" id="PTHR37938:SF1">
    <property type="entry name" value="BLL0215 PROTEIN"/>
    <property type="match status" value="1"/>
</dbReference>
<accession>A0A916XEJ7</accession>
<reference evidence="3" key="1">
    <citation type="journal article" date="2014" name="Int. J. Syst. Evol. Microbiol.">
        <title>Complete genome sequence of Corynebacterium casei LMG S-19264T (=DSM 44701T), isolated from a smear-ripened cheese.</title>
        <authorList>
            <consortium name="US DOE Joint Genome Institute (JGI-PGF)"/>
            <person name="Walter F."/>
            <person name="Albersmeier A."/>
            <person name="Kalinowski J."/>
            <person name="Ruckert C."/>
        </authorList>
    </citation>
    <scope>NUCLEOTIDE SEQUENCE</scope>
    <source>
        <strain evidence="3">CGMCC 1.15478</strain>
    </source>
</reference>
<dbReference type="Pfam" id="PF03703">
    <property type="entry name" value="bPH_2"/>
    <property type="match status" value="1"/>
</dbReference>
<feature type="domain" description="YdbS-like PH" evidence="2">
    <location>
        <begin position="66"/>
        <end position="134"/>
    </location>
</feature>
<dbReference type="AlphaFoldDB" id="A0A916XEJ7"/>
<reference evidence="3" key="2">
    <citation type="submission" date="2020-09" db="EMBL/GenBank/DDBJ databases">
        <authorList>
            <person name="Sun Q."/>
            <person name="Zhou Y."/>
        </authorList>
    </citation>
    <scope>NUCLEOTIDE SEQUENCE</scope>
    <source>
        <strain evidence="3">CGMCC 1.15478</strain>
    </source>
</reference>
<feature type="transmembrane region" description="Helical" evidence="1">
    <location>
        <begin position="42"/>
        <end position="60"/>
    </location>
</feature>
<feature type="transmembrane region" description="Helical" evidence="1">
    <location>
        <begin position="7"/>
        <end position="30"/>
    </location>
</feature>
<evidence type="ECO:0000313" key="3">
    <source>
        <dbReference type="EMBL" id="GGC66112.1"/>
    </source>
</evidence>
<dbReference type="Proteomes" id="UP000641514">
    <property type="component" value="Unassembled WGS sequence"/>
</dbReference>
<protein>
    <recommendedName>
        <fullName evidence="2">YdbS-like PH domain-containing protein</fullName>
    </recommendedName>
</protein>